<feature type="transmembrane region" description="Helical" evidence="1">
    <location>
        <begin position="442"/>
        <end position="461"/>
    </location>
</feature>
<gene>
    <name evidence="2" type="ORF">MCORR_v1c04050</name>
</gene>
<organism evidence="2 3">
    <name type="scientific">Mesoplasma corruscae</name>
    <dbReference type="NCBI Taxonomy" id="216874"/>
    <lineage>
        <taxon>Bacteria</taxon>
        <taxon>Bacillati</taxon>
        <taxon>Mycoplasmatota</taxon>
        <taxon>Mollicutes</taxon>
        <taxon>Entomoplasmatales</taxon>
        <taxon>Entomoplasmataceae</taxon>
        <taxon>Mesoplasma</taxon>
    </lineage>
</organism>
<feature type="transmembrane region" description="Helical" evidence="1">
    <location>
        <begin position="280"/>
        <end position="302"/>
    </location>
</feature>
<sequence>MEELHQEQVFSTEILNGSKTSARSSIFSAGVGLIVTITNAFLQILMIYWILGAFGTQFNGFIRVSIALSIAGGTSEGALGITTVVLMAKPILEKDWISANEVYSTSKRQYKTKMWKNLFLVLIISIAYPLFIALSSTIEADGKPMWNIETSNGNFVHVWQLGFICLFFGFRQVISSAIFGIYENILEADKQNYLRRTIILFTDIIVYMSILIMLNLTYNPLGNDIKSIYIAPVIAFLPMLAYPFIRGFLIRFYVLKKYKWIKFYSDFNDYKLMRNSNKMFFSSITLNVLMNFDIFILFIILGSSGLKVSSMMSIYMIIALNIRLMMLTFITSFREYFLLVILKEGRLSWKNYVNYEMYTYIIAAFNFIVMALSTQFLSSGLYGNVLTNETFATVAEANALKFIFSNKLFSILFAASTSAIIIIQGQFMLIEAKGTANRIVKATNIIVFIYVSLTILLLYLITLTSIIDTSNDQWMIKVITGFYIMKLFFSGIIYFTLWFYTWKYVTYNSGIKGVTTNLIFMLTPMTIVIVFMYTGLDKVAKVDITIVDKVVKIEPISVKTLIAMFSIVTFMSLPLCFLLPILFKPKTGISIILNIPIVKKLLEKQKVSLKLKRFAQVGLDYQQQSKSNEEFINELYNNLKVQNAKNVFELDEEISHSNSKYQFQNNPKIYTVKSSNKKKNQS</sequence>
<keyword evidence="1" id="KW-0812">Transmembrane</keyword>
<dbReference type="Proteomes" id="UP000239785">
    <property type="component" value="Unassembled WGS sequence"/>
</dbReference>
<accession>A0A2S5RHG1</accession>
<keyword evidence="1" id="KW-1133">Transmembrane helix</keyword>
<protein>
    <submittedName>
        <fullName evidence="2">Uncharacterized protein</fullName>
    </submittedName>
</protein>
<evidence type="ECO:0000313" key="3">
    <source>
        <dbReference type="Proteomes" id="UP000239785"/>
    </source>
</evidence>
<feature type="transmembrane region" description="Helical" evidence="1">
    <location>
        <begin position="481"/>
        <end position="502"/>
    </location>
</feature>
<evidence type="ECO:0000313" key="2">
    <source>
        <dbReference type="EMBL" id="PPE06774.1"/>
    </source>
</evidence>
<dbReference type="RefSeq" id="WP_104207937.1">
    <property type="nucleotide sequence ID" value="NZ_PHNF01000001.1"/>
</dbReference>
<feature type="transmembrane region" description="Helical" evidence="1">
    <location>
        <begin position="26"/>
        <end position="50"/>
    </location>
</feature>
<feature type="transmembrane region" description="Helical" evidence="1">
    <location>
        <begin position="228"/>
        <end position="254"/>
    </location>
</feature>
<reference evidence="2 3" key="1">
    <citation type="submission" date="2017-11" db="EMBL/GenBank/DDBJ databases">
        <title>Genome sequence of Mesoplasma corruscae ELCA-2 (ATCC 49579).</title>
        <authorList>
            <person name="Lo W.-S."/>
            <person name="Kuo C.-H."/>
        </authorList>
    </citation>
    <scope>NUCLEOTIDE SEQUENCE [LARGE SCALE GENOMIC DNA]</scope>
    <source>
        <strain evidence="2 3">ELCA-2</strain>
    </source>
</reference>
<feature type="transmembrane region" description="Helical" evidence="1">
    <location>
        <begin position="358"/>
        <end position="377"/>
    </location>
</feature>
<dbReference type="EMBL" id="PHNF01000001">
    <property type="protein sequence ID" value="PPE06774.1"/>
    <property type="molecule type" value="Genomic_DNA"/>
</dbReference>
<feature type="transmembrane region" description="Helical" evidence="1">
    <location>
        <begin position="556"/>
        <end position="583"/>
    </location>
</feature>
<feature type="transmembrane region" description="Helical" evidence="1">
    <location>
        <begin position="117"/>
        <end position="138"/>
    </location>
</feature>
<feature type="transmembrane region" description="Helical" evidence="1">
    <location>
        <begin position="62"/>
        <end position="88"/>
    </location>
</feature>
<feature type="transmembrane region" description="Helical" evidence="1">
    <location>
        <begin position="193"/>
        <end position="216"/>
    </location>
</feature>
<feature type="transmembrane region" description="Helical" evidence="1">
    <location>
        <begin position="314"/>
        <end position="337"/>
    </location>
</feature>
<feature type="transmembrane region" description="Helical" evidence="1">
    <location>
        <begin position="514"/>
        <end position="536"/>
    </location>
</feature>
<keyword evidence="3" id="KW-1185">Reference proteome</keyword>
<dbReference type="OrthoDB" id="391558at2"/>
<dbReference type="AlphaFoldDB" id="A0A2S5RHG1"/>
<proteinExistence type="predicted"/>
<evidence type="ECO:0000256" key="1">
    <source>
        <dbReference type="SAM" id="Phobius"/>
    </source>
</evidence>
<feature type="transmembrane region" description="Helical" evidence="1">
    <location>
        <begin position="408"/>
        <end position="430"/>
    </location>
</feature>
<name>A0A2S5RHG1_9MOLU</name>
<keyword evidence="1" id="KW-0472">Membrane</keyword>
<feature type="transmembrane region" description="Helical" evidence="1">
    <location>
        <begin position="158"/>
        <end position="181"/>
    </location>
</feature>
<comment type="caution">
    <text evidence="2">The sequence shown here is derived from an EMBL/GenBank/DDBJ whole genome shotgun (WGS) entry which is preliminary data.</text>
</comment>